<evidence type="ECO:0000313" key="2">
    <source>
        <dbReference type="EMBL" id="MCH97650.1"/>
    </source>
</evidence>
<keyword evidence="1" id="KW-0472">Membrane</keyword>
<keyword evidence="1" id="KW-1133">Transmembrane helix</keyword>
<dbReference type="Proteomes" id="UP000265520">
    <property type="component" value="Unassembled WGS sequence"/>
</dbReference>
<keyword evidence="1" id="KW-0812">Transmembrane</keyword>
<protein>
    <submittedName>
        <fullName evidence="2">Uncharacterized protein</fullName>
    </submittedName>
</protein>
<organism evidence="2 3">
    <name type="scientific">Trifolium medium</name>
    <dbReference type="NCBI Taxonomy" id="97028"/>
    <lineage>
        <taxon>Eukaryota</taxon>
        <taxon>Viridiplantae</taxon>
        <taxon>Streptophyta</taxon>
        <taxon>Embryophyta</taxon>
        <taxon>Tracheophyta</taxon>
        <taxon>Spermatophyta</taxon>
        <taxon>Magnoliopsida</taxon>
        <taxon>eudicotyledons</taxon>
        <taxon>Gunneridae</taxon>
        <taxon>Pentapetalae</taxon>
        <taxon>rosids</taxon>
        <taxon>fabids</taxon>
        <taxon>Fabales</taxon>
        <taxon>Fabaceae</taxon>
        <taxon>Papilionoideae</taxon>
        <taxon>50 kb inversion clade</taxon>
        <taxon>NPAAA clade</taxon>
        <taxon>Hologalegina</taxon>
        <taxon>IRL clade</taxon>
        <taxon>Trifolieae</taxon>
        <taxon>Trifolium</taxon>
    </lineage>
</organism>
<evidence type="ECO:0000313" key="3">
    <source>
        <dbReference type="Proteomes" id="UP000265520"/>
    </source>
</evidence>
<feature type="transmembrane region" description="Helical" evidence="1">
    <location>
        <begin position="24"/>
        <end position="44"/>
    </location>
</feature>
<comment type="caution">
    <text evidence="2">The sequence shown here is derived from an EMBL/GenBank/DDBJ whole genome shotgun (WGS) entry which is preliminary data.</text>
</comment>
<accession>A0A392NCW4</accession>
<evidence type="ECO:0000256" key="1">
    <source>
        <dbReference type="SAM" id="Phobius"/>
    </source>
</evidence>
<reference evidence="2 3" key="1">
    <citation type="journal article" date="2018" name="Front. Plant Sci.">
        <title>Red Clover (Trifolium pratense) and Zigzag Clover (T. medium) - A Picture of Genomic Similarities and Differences.</title>
        <authorList>
            <person name="Dluhosova J."/>
            <person name="Istvanek J."/>
            <person name="Nedelnik J."/>
            <person name="Repkova J."/>
        </authorList>
    </citation>
    <scope>NUCLEOTIDE SEQUENCE [LARGE SCALE GENOMIC DNA]</scope>
    <source>
        <strain evidence="3">cv. 10/8</strain>
        <tissue evidence="2">Leaf</tissue>
    </source>
</reference>
<proteinExistence type="predicted"/>
<sequence>MAASCGGCRGDVRRWEWLRRRRPFLSFFFDSAFLNWCCGLLMILRWKIEDGGGCDDVAVMLEC</sequence>
<name>A0A392NCW4_9FABA</name>
<keyword evidence="3" id="KW-1185">Reference proteome</keyword>
<dbReference type="EMBL" id="LXQA010035546">
    <property type="protein sequence ID" value="MCH97650.1"/>
    <property type="molecule type" value="Genomic_DNA"/>
</dbReference>
<dbReference type="AlphaFoldDB" id="A0A392NCW4"/>